<organism evidence="7 8">
    <name type="scientific">Kribbella deserti</name>
    <dbReference type="NCBI Taxonomy" id="1926257"/>
    <lineage>
        <taxon>Bacteria</taxon>
        <taxon>Bacillati</taxon>
        <taxon>Actinomycetota</taxon>
        <taxon>Actinomycetes</taxon>
        <taxon>Propionibacteriales</taxon>
        <taxon>Kribbellaceae</taxon>
        <taxon>Kribbella</taxon>
    </lineage>
</organism>
<keyword evidence="8" id="KW-1185">Reference proteome</keyword>
<keyword evidence="1 3" id="KW-0597">Phosphoprotein</keyword>
<dbReference type="InterPro" id="IPR001789">
    <property type="entry name" value="Sig_transdc_resp-reg_receiver"/>
</dbReference>
<dbReference type="PROSITE" id="PS50043">
    <property type="entry name" value="HTH_LUXR_2"/>
    <property type="match status" value="1"/>
</dbReference>
<evidence type="ECO:0000256" key="4">
    <source>
        <dbReference type="SAM" id="MobiDB-lite"/>
    </source>
</evidence>
<name>A0ABV6QRD6_9ACTN</name>
<dbReference type="InterPro" id="IPR016032">
    <property type="entry name" value="Sig_transdc_resp-reg_C-effctor"/>
</dbReference>
<evidence type="ECO:0000256" key="1">
    <source>
        <dbReference type="ARBA" id="ARBA00022553"/>
    </source>
</evidence>
<dbReference type="SUPFAM" id="SSF46894">
    <property type="entry name" value="C-terminal effector domain of the bipartite response regulators"/>
    <property type="match status" value="1"/>
</dbReference>
<dbReference type="SUPFAM" id="SSF52172">
    <property type="entry name" value="CheY-like"/>
    <property type="match status" value="1"/>
</dbReference>
<protein>
    <submittedName>
        <fullName evidence="7">Response regulator transcription factor</fullName>
    </submittedName>
</protein>
<dbReference type="CDD" id="cd17535">
    <property type="entry name" value="REC_NarL-like"/>
    <property type="match status" value="1"/>
</dbReference>
<evidence type="ECO:0000259" key="6">
    <source>
        <dbReference type="PROSITE" id="PS50110"/>
    </source>
</evidence>
<evidence type="ECO:0000259" key="5">
    <source>
        <dbReference type="PROSITE" id="PS50043"/>
    </source>
</evidence>
<dbReference type="PROSITE" id="PS50110">
    <property type="entry name" value="RESPONSE_REGULATORY"/>
    <property type="match status" value="1"/>
</dbReference>
<accession>A0ABV6QRD6</accession>
<dbReference type="InterPro" id="IPR036388">
    <property type="entry name" value="WH-like_DNA-bd_sf"/>
</dbReference>
<dbReference type="InterPro" id="IPR011006">
    <property type="entry name" value="CheY-like_superfamily"/>
</dbReference>
<evidence type="ECO:0000313" key="7">
    <source>
        <dbReference type="EMBL" id="MFC0627194.1"/>
    </source>
</evidence>
<dbReference type="PANTHER" id="PTHR43214:SF42">
    <property type="entry name" value="TRANSCRIPTIONAL REGULATORY PROTEIN DESR"/>
    <property type="match status" value="1"/>
</dbReference>
<sequence>MPASADTAPSEQVAAGPGQPATDGVRVIVCDDHRVFAEALAAVLRGHGYHVAEVVQDPRHALELIAAQTVDLCVMDLGFPDADGIEFTRRIGETAPSVKVFVLTARTGPDVLRLAMAAGASGVASKERGIGDVVRAIGRVAGGELYCDDSLLRDALGLGVDRDRAHAQFLATYLTKREREVLDLLIQGHTTDAMAGLLRISKTTVRTHIQSVLNKFGVHSRLEAVAYAIANGIVPPPT</sequence>
<evidence type="ECO:0000256" key="3">
    <source>
        <dbReference type="PROSITE-ProRule" id="PRU00169"/>
    </source>
</evidence>
<dbReference type="SMART" id="SM00448">
    <property type="entry name" value="REC"/>
    <property type="match status" value="1"/>
</dbReference>
<feature type="region of interest" description="Disordered" evidence="4">
    <location>
        <begin position="1"/>
        <end position="20"/>
    </location>
</feature>
<dbReference type="InterPro" id="IPR058245">
    <property type="entry name" value="NreC/VraR/RcsB-like_REC"/>
</dbReference>
<dbReference type="Pfam" id="PF00196">
    <property type="entry name" value="GerE"/>
    <property type="match status" value="1"/>
</dbReference>
<evidence type="ECO:0000313" key="8">
    <source>
        <dbReference type="Proteomes" id="UP001589890"/>
    </source>
</evidence>
<feature type="domain" description="Response regulatory" evidence="6">
    <location>
        <begin position="26"/>
        <end position="141"/>
    </location>
</feature>
<keyword evidence="2" id="KW-0238">DNA-binding</keyword>
<dbReference type="CDD" id="cd06170">
    <property type="entry name" value="LuxR_C_like"/>
    <property type="match status" value="1"/>
</dbReference>
<dbReference type="InterPro" id="IPR039420">
    <property type="entry name" value="WalR-like"/>
</dbReference>
<proteinExistence type="predicted"/>
<feature type="modified residue" description="4-aspartylphosphate" evidence="3">
    <location>
        <position position="76"/>
    </location>
</feature>
<reference evidence="7 8" key="1">
    <citation type="submission" date="2024-09" db="EMBL/GenBank/DDBJ databases">
        <authorList>
            <person name="Sun Q."/>
            <person name="Mori K."/>
        </authorList>
    </citation>
    <scope>NUCLEOTIDE SEQUENCE [LARGE SCALE GENOMIC DNA]</scope>
    <source>
        <strain evidence="7 8">CGMCC 1.15906</strain>
    </source>
</reference>
<gene>
    <name evidence="7" type="ORF">ACFFGN_24175</name>
</gene>
<dbReference type="Gene3D" id="1.10.10.10">
    <property type="entry name" value="Winged helix-like DNA-binding domain superfamily/Winged helix DNA-binding domain"/>
    <property type="match status" value="1"/>
</dbReference>
<dbReference type="Proteomes" id="UP001589890">
    <property type="component" value="Unassembled WGS sequence"/>
</dbReference>
<dbReference type="Gene3D" id="3.40.50.2300">
    <property type="match status" value="1"/>
</dbReference>
<dbReference type="InterPro" id="IPR000792">
    <property type="entry name" value="Tscrpt_reg_LuxR_C"/>
</dbReference>
<dbReference type="EMBL" id="JBHLTC010000030">
    <property type="protein sequence ID" value="MFC0627194.1"/>
    <property type="molecule type" value="Genomic_DNA"/>
</dbReference>
<dbReference type="RefSeq" id="WP_380051576.1">
    <property type="nucleotide sequence ID" value="NZ_JBHLTC010000030.1"/>
</dbReference>
<dbReference type="PANTHER" id="PTHR43214">
    <property type="entry name" value="TWO-COMPONENT RESPONSE REGULATOR"/>
    <property type="match status" value="1"/>
</dbReference>
<dbReference type="Pfam" id="PF00072">
    <property type="entry name" value="Response_reg"/>
    <property type="match status" value="1"/>
</dbReference>
<comment type="caution">
    <text evidence="7">The sequence shown here is derived from an EMBL/GenBank/DDBJ whole genome shotgun (WGS) entry which is preliminary data.</text>
</comment>
<feature type="domain" description="HTH luxR-type" evidence="5">
    <location>
        <begin position="167"/>
        <end position="232"/>
    </location>
</feature>
<dbReference type="SMART" id="SM00421">
    <property type="entry name" value="HTH_LUXR"/>
    <property type="match status" value="1"/>
</dbReference>
<evidence type="ECO:0000256" key="2">
    <source>
        <dbReference type="ARBA" id="ARBA00023125"/>
    </source>
</evidence>
<dbReference type="PRINTS" id="PR00038">
    <property type="entry name" value="HTHLUXR"/>
</dbReference>